<dbReference type="EMBL" id="BAABCR010000014">
    <property type="protein sequence ID" value="GAA4030579.1"/>
    <property type="molecule type" value="Genomic_DNA"/>
</dbReference>
<name>A0ABP7TSA7_9FLAO</name>
<dbReference type="CDD" id="cd02523">
    <property type="entry name" value="PC_cytidylyltransferase"/>
    <property type="match status" value="1"/>
</dbReference>
<reference evidence="5" key="1">
    <citation type="journal article" date="2019" name="Int. J. Syst. Evol. Microbiol.">
        <title>The Global Catalogue of Microorganisms (GCM) 10K type strain sequencing project: providing services to taxonomists for standard genome sequencing and annotation.</title>
        <authorList>
            <consortium name="The Broad Institute Genomics Platform"/>
            <consortium name="The Broad Institute Genome Sequencing Center for Infectious Disease"/>
            <person name="Wu L."/>
            <person name="Ma J."/>
        </authorList>
    </citation>
    <scope>NUCLEOTIDE SEQUENCE [LARGE SCALE GENOMIC DNA]</scope>
    <source>
        <strain evidence="5">JCM 17064</strain>
    </source>
</reference>
<evidence type="ECO:0000256" key="1">
    <source>
        <dbReference type="ARBA" id="ARBA00022679"/>
    </source>
</evidence>
<keyword evidence="1" id="KW-0808">Transferase</keyword>
<keyword evidence="2 4" id="KW-0548">Nucleotidyltransferase</keyword>
<dbReference type="RefSeq" id="WP_324691606.1">
    <property type="nucleotide sequence ID" value="NZ_BAABCR010000014.1"/>
</dbReference>
<sequence length="228" mass="25926">MKIVILAAGIGSRLGNPFPKPLTTLDDGKSIMERQIDNITQYFDINDIFIVVGFKKELIMERFDEVAYVYNPLFDCTNTSKSLLKVLKKFKNEPVLWFNGDVVFDAKLLSELMPTIKEDKSFVAVNTSRVSDEEVKYTLTDGYIDELSKVVKNGLGEAVGINFISSGDLQSFVNRLEEVDDNDYFERGLELAIQRDNLKIKPIDISKYDCIEVDFKEDLANANQLLKK</sequence>
<evidence type="ECO:0000256" key="2">
    <source>
        <dbReference type="ARBA" id="ARBA00022695"/>
    </source>
</evidence>
<dbReference type="Proteomes" id="UP001500968">
    <property type="component" value="Unassembled WGS sequence"/>
</dbReference>
<dbReference type="PANTHER" id="PTHR43584">
    <property type="entry name" value="NUCLEOTIDYL TRANSFERASE"/>
    <property type="match status" value="1"/>
</dbReference>
<gene>
    <name evidence="4" type="ORF">GCM10022386_13150</name>
</gene>
<evidence type="ECO:0000313" key="5">
    <source>
        <dbReference type="Proteomes" id="UP001500968"/>
    </source>
</evidence>
<keyword evidence="5" id="KW-1185">Reference proteome</keyword>
<dbReference type="Gene3D" id="3.90.550.10">
    <property type="entry name" value="Spore Coat Polysaccharide Biosynthesis Protein SpsA, Chain A"/>
    <property type="match status" value="1"/>
</dbReference>
<accession>A0ABP7TSA7</accession>
<dbReference type="InterPro" id="IPR029044">
    <property type="entry name" value="Nucleotide-diphossugar_trans"/>
</dbReference>
<dbReference type="PANTHER" id="PTHR43584:SF8">
    <property type="entry name" value="N-ACETYLMURAMATE ALPHA-1-PHOSPHATE URIDYLYLTRANSFERASE"/>
    <property type="match status" value="1"/>
</dbReference>
<evidence type="ECO:0000313" key="4">
    <source>
        <dbReference type="EMBL" id="GAA4030579.1"/>
    </source>
</evidence>
<proteinExistence type="predicted"/>
<dbReference type="InterPro" id="IPR025877">
    <property type="entry name" value="MobA-like_NTP_Trfase"/>
</dbReference>
<dbReference type="InterPro" id="IPR050065">
    <property type="entry name" value="GlmU-like"/>
</dbReference>
<protein>
    <submittedName>
        <fullName evidence="4">UTP--glucose-1-phosphate uridylyltransferase</fullName>
    </submittedName>
</protein>
<dbReference type="SUPFAM" id="SSF53448">
    <property type="entry name" value="Nucleotide-diphospho-sugar transferases"/>
    <property type="match status" value="1"/>
</dbReference>
<dbReference type="Pfam" id="PF12804">
    <property type="entry name" value="NTP_transf_3"/>
    <property type="match status" value="1"/>
</dbReference>
<comment type="caution">
    <text evidence="4">The sequence shown here is derived from an EMBL/GenBank/DDBJ whole genome shotgun (WGS) entry which is preliminary data.</text>
</comment>
<feature type="domain" description="MobA-like NTP transferase" evidence="3">
    <location>
        <begin position="4"/>
        <end position="128"/>
    </location>
</feature>
<evidence type="ECO:0000259" key="3">
    <source>
        <dbReference type="Pfam" id="PF12804"/>
    </source>
</evidence>
<dbReference type="GO" id="GO:0016779">
    <property type="term" value="F:nucleotidyltransferase activity"/>
    <property type="evidence" value="ECO:0007669"/>
    <property type="project" value="UniProtKB-KW"/>
</dbReference>
<organism evidence="4 5">
    <name type="scientific">Flavobacterium cheonhonense</name>
    <dbReference type="NCBI Taxonomy" id="706185"/>
    <lineage>
        <taxon>Bacteria</taxon>
        <taxon>Pseudomonadati</taxon>
        <taxon>Bacteroidota</taxon>
        <taxon>Flavobacteriia</taxon>
        <taxon>Flavobacteriales</taxon>
        <taxon>Flavobacteriaceae</taxon>
        <taxon>Flavobacterium</taxon>
    </lineage>
</organism>